<reference evidence="3 4" key="1">
    <citation type="journal article" date="2023" name="BMC Biol.">
        <title>The compact genome of the sponge Oopsacas minuta (Hexactinellida) is lacking key metazoan core genes.</title>
        <authorList>
            <person name="Santini S."/>
            <person name="Schenkelaars Q."/>
            <person name="Jourda C."/>
            <person name="Duchesne M."/>
            <person name="Belahbib H."/>
            <person name="Rocher C."/>
            <person name="Selva M."/>
            <person name="Riesgo A."/>
            <person name="Vervoort M."/>
            <person name="Leys S.P."/>
            <person name="Kodjabachian L."/>
            <person name="Le Bivic A."/>
            <person name="Borchiellini C."/>
            <person name="Claverie J.M."/>
            <person name="Renard E."/>
        </authorList>
    </citation>
    <scope>NUCLEOTIDE SEQUENCE [LARGE SCALE GENOMIC DNA]</scope>
    <source>
        <strain evidence="3">SPO-2</strain>
    </source>
</reference>
<dbReference type="PANTHER" id="PTHR28498:SF1">
    <property type="entry name" value="ZINC FINGER SWIM DOMAIN-CONTAINING PROTEIN 7"/>
    <property type="match status" value="1"/>
</dbReference>
<dbReference type="GO" id="GO:0000724">
    <property type="term" value="P:double-strand break repair via homologous recombination"/>
    <property type="evidence" value="ECO:0007669"/>
    <property type="project" value="TreeGrafter"/>
</dbReference>
<gene>
    <name evidence="3" type="ORF">LOD99_7088</name>
</gene>
<dbReference type="Proteomes" id="UP001165289">
    <property type="component" value="Unassembled WGS sequence"/>
</dbReference>
<feature type="domain" description="SWIM-type" evidence="2">
    <location>
        <begin position="99"/>
        <end position="147"/>
    </location>
</feature>
<proteinExistence type="predicted"/>
<dbReference type="PROSITE" id="PS50966">
    <property type="entry name" value="ZF_SWIM"/>
    <property type="match status" value="1"/>
</dbReference>
<dbReference type="GO" id="GO:0008270">
    <property type="term" value="F:zinc ion binding"/>
    <property type="evidence" value="ECO:0007669"/>
    <property type="project" value="UniProtKB-KW"/>
</dbReference>
<dbReference type="PANTHER" id="PTHR28498">
    <property type="entry name" value="ZINC FINGER SWIM DOMAIN-CONTAINING PROTEIN 7"/>
    <property type="match status" value="1"/>
</dbReference>
<organism evidence="3 4">
    <name type="scientific">Oopsacas minuta</name>
    <dbReference type="NCBI Taxonomy" id="111878"/>
    <lineage>
        <taxon>Eukaryota</taxon>
        <taxon>Metazoa</taxon>
        <taxon>Porifera</taxon>
        <taxon>Hexactinellida</taxon>
        <taxon>Hexasterophora</taxon>
        <taxon>Lyssacinosida</taxon>
        <taxon>Leucopsacidae</taxon>
        <taxon>Oopsacas</taxon>
    </lineage>
</organism>
<keyword evidence="4" id="KW-1185">Reference proteome</keyword>
<name>A0AAV7JIW0_9METZ</name>
<dbReference type="InterPro" id="IPR007527">
    <property type="entry name" value="Znf_SWIM"/>
</dbReference>
<dbReference type="EMBL" id="JAKMXF010000325">
    <property type="protein sequence ID" value="KAI6648826.1"/>
    <property type="molecule type" value="Genomic_DNA"/>
</dbReference>
<evidence type="ECO:0000313" key="3">
    <source>
        <dbReference type="EMBL" id="KAI6648826.1"/>
    </source>
</evidence>
<accession>A0AAV7JIW0</accession>
<evidence type="ECO:0000256" key="1">
    <source>
        <dbReference type="PROSITE-ProRule" id="PRU00325"/>
    </source>
</evidence>
<dbReference type="GO" id="GO:0097196">
    <property type="term" value="C:Shu complex"/>
    <property type="evidence" value="ECO:0007669"/>
    <property type="project" value="TreeGrafter"/>
</dbReference>
<dbReference type="AlphaFoldDB" id="A0AAV7JIW0"/>
<keyword evidence="1" id="KW-0862">Zinc</keyword>
<keyword evidence="1" id="KW-0863">Zinc-finger</keyword>
<comment type="caution">
    <text evidence="3">The sequence shown here is derived from an EMBL/GenBank/DDBJ whole genome shotgun (WGS) entry which is preliminary data.</text>
</comment>
<sequence length="168" mass="18732">MVYVYTIKSISPYSSSSNLSESVYDMAKVGNTNRRVSLREIAIHLFQEVKEQWTTDGEISDGLMRDLLTVFPNSLFPALDLVDHKAVTRLKSTSGRCVYEVASVSEQSYSCLLEANFCPCSSFHYSVLSKDEAIMCKHLLAIHISVALDIVSHIGVTNRSLTESLDNM</sequence>
<evidence type="ECO:0000259" key="2">
    <source>
        <dbReference type="PROSITE" id="PS50966"/>
    </source>
</evidence>
<evidence type="ECO:0000313" key="4">
    <source>
        <dbReference type="Proteomes" id="UP001165289"/>
    </source>
</evidence>
<protein>
    <submittedName>
        <fullName evidence="3">Zinc finger SWIM domain-containing protein 7</fullName>
    </submittedName>
</protein>
<keyword evidence="1" id="KW-0479">Metal-binding</keyword>